<proteinExistence type="predicted"/>
<gene>
    <name evidence="2" type="ORF">scyTo_0007066</name>
</gene>
<evidence type="ECO:0000313" key="3">
    <source>
        <dbReference type="Proteomes" id="UP000288216"/>
    </source>
</evidence>
<accession>A0A401NKY1</accession>
<dbReference type="InterPro" id="IPR007071">
    <property type="entry name" value="AKAP95"/>
</dbReference>
<dbReference type="Pfam" id="PF04988">
    <property type="entry name" value="AKAP95"/>
    <property type="match status" value="1"/>
</dbReference>
<dbReference type="GO" id="GO:0034237">
    <property type="term" value="F:protein kinase A regulatory subunit binding"/>
    <property type="evidence" value="ECO:0007669"/>
    <property type="project" value="TreeGrafter"/>
</dbReference>
<dbReference type="OMA" id="DRECEEP"/>
<dbReference type="GO" id="GO:0016363">
    <property type="term" value="C:nuclear matrix"/>
    <property type="evidence" value="ECO:0007669"/>
    <property type="project" value="TreeGrafter"/>
</dbReference>
<dbReference type="Proteomes" id="UP000288216">
    <property type="component" value="Unassembled WGS sequence"/>
</dbReference>
<comment type="caution">
    <text evidence="2">The sequence shown here is derived from an EMBL/GenBank/DDBJ whole genome shotgun (WGS) entry which is preliminary data.</text>
</comment>
<dbReference type="OrthoDB" id="8923935at2759"/>
<dbReference type="PANTHER" id="PTHR12190">
    <property type="entry name" value="A-KINASE ANCHOR PROTEIN AKAP 8"/>
    <property type="match status" value="1"/>
</dbReference>
<dbReference type="GO" id="GO:0003677">
    <property type="term" value="F:DNA binding"/>
    <property type="evidence" value="ECO:0007669"/>
    <property type="project" value="InterPro"/>
</dbReference>
<dbReference type="STRING" id="75743.A0A401NKY1"/>
<feature type="compositionally biased region" description="Acidic residues" evidence="1">
    <location>
        <begin position="118"/>
        <end position="165"/>
    </location>
</feature>
<reference evidence="2 3" key="1">
    <citation type="journal article" date="2018" name="Nat. Ecol. Evol.">
        <title>Shark genomes provide insights into elasmobranch evolution and the origin of vertebrates.</title>
        <authorList>
            <person name="Hara Y"/>
            <person name="Yamaguchi K"/>
            <person name="Onimaru K"/>
            <person name="Kadota M"/>
            <person name="Koyanagi M"/>
            <person name="Keeley SD"/>
            <person name="Tatsumi K"/>
            <person name="Tanaka K"/>
            <person name="Motone F"/>
            <person name="Kageyama Y"/>
            <person name="Nozu R"/>
            <person name="Adachi N"/>
            <person name="Nishimura O"/>
            <person name="Nakagawa R"/>
            <person name="Tanegashima C"/>
            <person name="Kiyatake I"/>
            <person name="Matsumoto R"/>
            <person name="Murakumo K"/>
            <person name="Nishida K"/>
            <person name="Terakita A"/>
            <person name="Kuratani S"/>
            <person name="Sato K"/>
            <person name="Hyodo S Kuraku.S."/>
        </authorList>
    </citation>
    <scope>NUCLEOTIDE SEQUENCE [LARGE SCALE GENOMIC DNA]</scope>
</reference>
<dbReference type="AlphaFoldDB" id="A0A401NKY1"/>
<evidence type="ECO:0000313" key="2">
    <source>
        <dbReference type="EMBL" id="GCB61512.1"/>
    </source>
</evidence>
<dbReference type="EMBL" id="BFAA01002488">
    <property type="protein sequence ID" value="GCB61512.1"/>
    <property type="molecule type" value="Genomic_DNA"/>
</dbReference>
<keyword evidence="3" id="KW-1185">Reference proteome</keyword>
<organism evidence="2 3">
    <name type="scientific">Scyliorhinus torazame</name>
    <name type="common">Cloudy catshark</name>
    <name type="synonym">Catulus torazame</name>
    <dbReference type="NCBI Taxonomy" id="75743"/>
    <lineage>
        <taxon>Eukaryota</taxon>
        <taxon>Metazoa</taxon>
        <taxon>Chordata</taxon>
        <taxon>Craniata</taxon>
        <taxon>Vertebrata</taxon>
        <taxon>Chondrichthyes</taxon>
        <taxon>Elasmobranchii</taxon>
        <taxon>Galeomorphii</taxon>
        <taxon>Galeoidea</taxon>
        <taxon>Carcharhiniformes</taxon>
        <taxon>Scyliorhinidae</taxon>
        <taxon>Scyliorhinus</taxon>
    </lineage>
</organism>
<dbReference type="PANTHER" id="PTHR12190:SF6">
    <property type="entry name" value="A-KINASE ANCHOR PROTEIN 8"/>
    <property type="match status" value="1"/>
</dbReference>
<evidence type="ECO:0000256" key="1">
    <source>
        <dbReference type="SAM" id="MobiDB-lite"/>
    </source>
</evidence>
<feature type="compositionally biased region" description="Basic and acidic residues" evidence="1">
    <location>
        <begin position="63"/>
        <end position="78"/>
    </location>
</feature>
<name>A0A401NKY1_SCYTO</name>
<sequence length="165" mass="17786">MMMLEQSKKTSLQVAKSILNNRNIVSMLEKYLKGENPFTEEDAKDGVNNPLEGDALNESITGENDKEKKGETAKAKAEPEDEGDGEIVNADETVVDLSEQGADATDEEAEANSTADRECEEPLPAEEDAEAALSVDDEDKILEAGENPDEVADSPPDGDDAEELE</sequence>
<feature type="region of interest" description="Disordered" evidence="1">
    <location>
        <begin position="38"/>
        <end position="165"/>
    </location>
</feature>
<protein>
    <submittedName>
        <fullName evidence="2">Uncharacterized protein</fullName>
    </submittedName>
</protein>